<dbReference type="PRINTS" id="PR00148">
    <property type="entry name" value="ENOLASE"/>
</dbReference>
<dbReference type="SFLD" id="SFLDS00001">
    <property type="entry name" value="Enolase"/>
    <property type="match status" value="1"/>
</dbReference>
<comment type="caution">
    <text evidence="8">The sequence shown here is derived from an EMBL/GenBank/DDBJ whole genome shotgun (WGS) entry which is preliminary data.</text>
</comment>
<evidence type="ECO:0000256" key="3">
    <source>
        <dbReference type="ARBA" id="ARBA00012058"/>
    </source>
</evidence>
<dbReference type="PANTHER" id="PTHR11902:SF56">
    <property type="entry name" value="CYTOSOLIC ENOLASE 3"/>
    <property type="match status" value="1"/>
</dbReference>
<dbReference type="AlphaFoldDB" id="A0AAN8VYH2"/>
<keyword evidence="4" id="KW-0324">Glycolysis</keyword>
<dbReference type="InterPro" id="IPR029017">
    <property type="entry name" value="Enolase-like_N"/>
</dbReference>
<comment type="similarity">
    <text evidence="2">Belongs to the enolase family.</text>
</comment>
<dbReference type="GO" id="GO:0000015">
    <property type="term" value="C:phosphopyruvate hydratase complex"/>
    <property type="evidence" value="ECO:0007669"/>
    <property type="project" value="InterPro"/>
</dbReference>
<dbReference type="Pfam" id="PF00113">
    <property type="entry name" value="Enolase_C"/>
    <property type="match status" value="2"/>
</dbReference>
<dbReference type="InterPro" id="IPR000941">
    <property type="entry name" value="Enolase"/>
</dbReference>
<organism evidence="8 9">
    <name type="scientific">Dillenia turbinata</name>
    <dbReference type="NCBI Taxonomy" id="194707"/>
    <lineage>
        <taxon>Eukaryota</taxon>
        <taxon>Viridiplantae</taxon>
        <taxon>Streptophyta</taxon>
        <taxon>Embryophyta</taxon>
        <taxon>Tracheophyta</taxon>
        <taxon>Spermatophyta</taxon>
        <taxon>Magnoliopsida</taxon>
        <taxon>eudicotyledons</taxon>
        <taxon>Gunneridae</taxon>
        <taxon>Pentapetalae</taxon>
        <taxon>Dilleniales</taxon>
        <taxon>Dilleniaceae</taxon>
        <taxon>Dillenia</taxon>
    </lineage>
</organism>
<dbReference type="SUPFAM" id="SSF51604">
    <property type="entry name" value="Enolase C-terminal domain-like"/>
    <property type="match status" value="1"/>
</dbReference>
<dbReference type="CDD" id="cd22962">
    <property type="entry name" value="DD_AtENO3-like"/>
    <property type="match status" value="1"/>
</dbReference>
<dbReference type="SUPFAM" id="SSF54826">
    <property type="entry name" value="Enolase N-terminal domain-like"/>
    <property type="match status" value="1"/>
</dbReference>
<keyword evidence="9" id="KW-1185">Reference proteome</keyword>
<dbReference type="GO" id="GO:0004634">
    <property type="term" value="F:phosphopyruvate hydratase activity"/>
    <property type="evidence" value="ECO:0007669"/>
    <property type="project" value="UniProtKB-EC"/>
</dbReference>
<dbReference type="Gene3D" id="3.30.390.10">
    <property type="entry name" value="Enolase-like, N-terminal domain"/>
    <property type="match status" value="1"/>
</dbReference>
<feature type="domain" description="Enolase C-terminal TIM barrel" evidence="6">
    <location>
        <begin position="184"/>
        <end position="500"/>
    </location>
</feature>
<feature type="domain" description="Enolase N-terminal" evidence="7">
    <location>
        <begin position="47"/>
        <end position="176"/>
    </location>
</feature>
<protein>
    <recommendedName>
        <fullName evidence="3">phosphopyruvate hydratase</fullName>
        <ecNumber evidence="3">4.2.1.11</ecNumber>
    </recommendedName>
</protein>
<evidence type="ECO:0000259" key="7">
    <source>
        <dbReference type="SMART" id="SM01193"/>
    </source>
</evidence>
<evidence type="ECO:0000256" key="2">
    <source>
        <dbReference type="ARBA" id="ARBA00009604"/>
    </source>
</evidence>
<gene>
    <name evidence="8" type="ORF">RJ641_032802</name>
</gene>
<dbReference type="SMART" id="SM01192">
    <property type="entry name" value="Enolase_C"/>
    <property type="match status" value="1"/>
</dbReference>
<evidence type="ECO:0000313" key="9">
    <source>
        <dbReference type="Proteomes" id="UP001370490"/>
    </source>
</evidence>
<dbReference type="PANTHER" id="PTHR11902">
    <property type="entry name" value="ENOLASE"/>
    <property type="match status" value="1"/>
</dbReference>
<dbReference type="Pfam" id="PF03952">
    <property type="entry name" value="Enolase_N"/>
    <property type="match status" value="1"/>
</dbReference>
<name>A0AAN8VYH2_9MAGN</name>
<accession>A0AAN8VYH2</accession>
<dbReference type="EMBL" id="JBAMMX010000007">
    <property type="protein sequence ID" value="KAK6935772.1"/>
    <property type="molecule type" value="Genomic_DNA"/>
</dbReference>
<dbReference type="SMART" id="SM01193">
    <property type="entry name" value="Enolase_N"/>
    <property type="match status" value="1"/>
</dbReference>
<evidence type="ECO:0000256" key="4">
    <source>
        <dbReference type="ARBA" id="ARBA00023152"/>
    </source>
</evidence>
<proteinExistence type="inferred from homology"/>
<comment type="pathway">
    <text evidence="1">Carbohydrate degradation; glycolysis; pyruvate from D-glyceraldehyde 3-phosphate: step 4/5.</text>
</comment>
<evidence type="ECO:0000259" key="6">
    <source>
        <dbReference type="SMART" id="SM01192"/>
    </source>
</evidence>
<evidence type="ECO:0000313" key="8">
    <source>
        <dbReference type="EMBL" id="KAK6935772.1"/>
    </source>
</evidence>
<dbReference type="InterPro" id="IPR020811">
    <property type="entry name" value="Enolase_N"/>
</dbReference>
<dbReference type="GO" id="GO:0006096">
    <property type="term" value="P:glycolytic process"/>
    <property type="evidence" value="ECO:0007669"/>
    <property type="project" value="UniProtKB-KW"/>
</dbReference>
<dbReference type="InterPro" id="IPR020810">
    <property type="entry name" value="Enolase_C"/>
</dbReference>
<reference evidence="8 9" key="1">
    <citation type="submission" date="2023-12" db="EMBL/GenBank/DDBJ databases">
        <title>A high-quality genome assembly for Dillenia turbinata (Dilleniales).</title>
        <authorList>
            <person name="Chanderbali A."/>
        </authorList>
    </citation>
    <scope>NUCLEOTIDE SEQUENCE [LARGE SCALE GENOMIC DNA]</scope>
    <source>
        <strain evidence="8">LSX21</strain>
        <tissue evidence="8">Leaf</tissue>
    </source>
</reference>
<sequence length="500" mass="54510">MSVQEYLDKHMLSRKIEDAVNAAVRAKTPDPVLFISNHMRKSVASVITKIKARQILDSRGIPTVEVDLFTNKGMFRASAPSGPSSLMYEAVELRDGDKGVYLGNSVTRAVRNINDKISKALIGMDPTLQSQIDQAMMDLDKIEMKGELGANAILAVSIAACKAGAAEKEVPLYRHIANLAGKINHIIPVPAFTVISGGRHAGNSLAIQEVMILPTGAKTFEEAVQMGAETYHHLKAVITEKFGAHGCNVGEDGGFAPDISGFRDALDLVKEAIGRTGYNERIKIALDVAASNFCIGDVLHSANWSCHNAMAYGTSGWLGCLCTKYDLDYKSPNKSEQNFKSAEDMIEFYKELCAEYPIVSIEDPFDKEDWDHIKFFSGLGICQVVGDDLLMSDPKRVDRAIRESTCNSLLLKVNQIGTVTVAIEVVKLAKDANWGVVTSHRCGETEDSFIADLSVGLATGQIKAGAPCRGERLAKYNQLIRIEEELGEQAAYAGEDWRMS</sequence>
<dbReference type="CDD" id="cd03313">
    <property type="entry name" value="enolase"/>
    <property type="match status" value="1"/>
</dbReference>
<dbReference type="Gene3D" id="3.20.20.120">
    <property type="entry name" value="Enolase-like C-terminal domain"/>
    <property type="match status" value="1"/>
</dbReference>
<evidence type="ECO:0000256" key="5">
    <source>
        <dbReference type="ARBA" id="ARBA00023239"/>
    </source>
</evidence>
<dbReference type="InterPro" id="IPR036849">
    <property type="entry name" value="Enolase-like_C_sf"/>
</dbReference>
<evidence type="ECO:0000256" key="1">
    <source>
        <dbReference type="ARBA" id="ARBA00005031"/>
    </source>
</evidence>
<dbReference type="Proteomes" id="UP001370490">
    <property type="component" value="Unassembled WGS sequence"/>
</dbReference>
<dbReference type="EC" id="4.2.1.11" evidence="3"/>
<dbReference type="GO" id="GO:0000287">
    <property type="term" value="F:magnesium ion binding"/>
    <property type="evidence" value="ECO:0007669"/>
    <property type="project" value="InterPro"/>
</dbReference>
<dbReference type="HAMAP" id="MF_00318">
    <property type="entry name" value="Enolase"/>
    <property type="match status" value="1"/>
</dbReference>
<dbReference type="NCBIfam" id="TIGR01060">
    <property type="entry name" value="eno"/>
    <property type="match status" value="1"/>
</dbReference>
<keyword evidence="5" id="KW-0456">Lyase</keyword>